<accession>A0A1Q2ZVT6</accession>
<keyword evidence="2 3" id="KW-0040">ANK repeat</keyword>
<dbReference type="eggNOG" id="KOG0504">
    <property type="taxonomic scope" value="Eukaryota"/>
</dbReference>
<reference evidence="7 8" key="1">
    <citation type="submission" date="2016-08" db="EMBL/GenBank/DDBJ databases">
        <title>Draft genome sequence of allopolyploid Zygosaccharomyces rouxii.</title>
        <authorList>
            <person name="Watanabe J."/>
            <person name="Uehara K."/>
            <person name="Mogi Y."/>
            <person name="Tsukioka Y."/>
        </authorList>
    </citation>
    <scope>NUCLEOTIDE SEQUENCE [LARGE SCALE GENOMIC DNA]</scope>
    <source>
        <strain evidence="7 8">NBRC 110957</strain>
    </source>
</reference>
<dbReference type="GO" id="GO:0000425">
    <property type="term" value="P:pexophagy"/>
    <property type="evidence" value="ECO:0007669"/>
    <property type="project" value="EnsemblFungi"/>
</dbReference>
<dbReference type="Pfam" id="PF12796">
    <property type="entry name" value="Ank_2"/>
    <property type="match status" value="2"/>
</dbReference>
<dbReference type="eggNOG" id="KOG2421">
    <property type="taxonomic scope" value="Eukaryota"/>
</dbReference>
<dbReference type="InterPro" id="IPR017946">
    <property type="entry name" value="PLC-like_Pdiesterase_TIM-brl"/>
</dbReference>
<feature type="repeat" description="ANK" evidence="3">
    <location>
        <begin position="405"/>
        <end position="427"/>
    </location>
</feature>
<feature type="repeat" description="ANK" evidence="3">
    <location>
        <begin position="513"/>
        <end position="546"/>
    </location>
</feature>
<dbReference type="PANTHER" id="PTHR24198">
    <property type="entry name" value="ANKYRIN REPEAT AND PROTEIN KINASE DOMAIN-CONTAINING PROTEIN"/>
    <property type="match status" value="1"/>
</dbReference>
<dbReference type="PROSITE" id="PS51382">
    <property type="entry name" value="SPX"/>
    <property type="match status" value="1"/>
</dbReference>
<comment type="caution">
    <text evidence="7">The sequence shown here is derived from an EMBL/GenBank/DDBJ whole genome shotgun (WGS) entry which is preliminary data.</text>
</comment>
<dbReference type="PANTHER" id="PTHR24198:SF165">
    <property type="entry name" value="ANKYRIN REPEAT-CONTAINING PROTEIN-RELATED"/>
    <property type="match status" value="1"/>
</dbReference>
<dbReference type="GO" id="GO:0016036">
    <property type="term" value="P:cellular response to phosphate starvation"/>
    <property type="evidence" value="ECO:0007669"/>
    <property type="project" value="EnsemblFungi"/>
</dbReference>
<dbReference type="Pfam" id="PF25329">
    <property type="entry name" value="C2_GDE1"/>
    <property type="match status" value="1"/>
</dbReference>
<evidence type="ECO:0000256" key="3">
    <source>
        <dbReference type="PROSITE-ProRule" id="PRU00023"/>
    </source>
</evidence>
<feature type="repeat" description="ANK" evidence="3">
    <location>
        <begin position="548"/>
        <end position="580"/>
    </location>
</feature>
<feature type="domain" description="SPX" evidence="5">
    <location>
        <begin position="1"/>
        <end position="168"/>
    </location>
</feature>
<evidence type="ECO:0000256" key="4">
    <source>
        <dbReference type="SAM" id="Coils"/>
    </source>
</evidence>
<dbReference type="Gene3D" id="1.25.40.20">
    <property type="entry name" value="Ankyrin repeat-containing domain"/>
    <property type="match status" value="1"/>
</dbReference>
<dbReference type="SMART" id="SM00248">
    <property type="entry name" value="ANK"/>
    <property type="match status" value="6"/>
</dbReference>
<dbReference type="InterPro" id="IPR004331">
    <property type="entry name" value="SPX_dom"/>
</dbReference>
<evidence type="ECO:0000259" key="6">
    <source>
        <dbReference type="PROSITE" id="PS51704"/>
    </source>
</evidence>
<dbReference type="InterPro" id="IPR036770">
    <property type="entry name" value="Ankyrin_rpt-contain_sf"/>
</dbReference>
<proteinExistence type="predicted"/>
<evidence type="ECO:0000256" key="1">
    <source>
        <dbReference type="ARBA" id="ARBA00022737"/>
    </source>
</evidence>
<dbReference type="InterPro" id="IPR057506">
    <property type="entry name" value="C2_GPCPD1"/>
</dbReference>
<evidence type="ECO:0008006" key="9">
    <source>
        <dbReference type="Google" id="ProtNLM"/>
    </source>
</evidence>
<evidence type="ECO:0000259" key="5">
    <source>
        <dbReference type="PROSITE" id="PS51382"/>
    </source>
</evidence>
<dbReference type="GO" id="GO:0008081">
    <property type="term" value="F:phosphoric diester hydrolase activity"/>
    <property type="evidence" value="ECO:0007669"/>
    <property type="project" value="InterPro"/>
</dbReference>
<dbReference type="OrthoDB" id="1577640at2759"/>
<dbReference type="GO" id="GO:0006629">
    <property type="term" value="P:lipid metabolic process"/>
    <property type="evidence" value="ECO:0007669"/>
    <property type="project" value="InterPro"/>
</dbReference>
<keyword evidence="1" id="KW-0677">Repeat</keyword>
<feature type="coiled-coil region" evidence="4">
    <location>
        <begin position="595"/>
        <end position="622"/>
    </location>
</feature>
<protein>
    <recommendedName>
        <fullName evidence="9">Phosphate system positive regulatory protein PHO81</fullName>
    </recommendedName>
</protein>
<dbReference type="CDD" id="cd08578">
    <property type="entry name" value="GDPD_NUC-2_fungi"/>
    <property type="match status" value="1"/>
</dbReference>
<dbReference type="OMA" id="LCTALNW"/>
<dbReference type="Pfam" id="PF03105">
    <property type="entry name" value="SPX"/>
    <property type="match status" value="2"/>
</dbReference>
<dbReference type="CDD" id="cd14483">
    <property type="entry name" value="SPX_PHO81_NUC-2_like"/>
    <property type="match status" value="1"/>
</dbReference>
<feature type="domain" description="GP-PDE" evidence="6">
    <location>
        <begin position="795"/>
        <end position="1101"/>
    </location>
</feature>
<dbReference type="GO" id="GO:0005634">
    <property type="term" value="C:nucleus"/>
    <property type="evidence" value="ECO:0007669"/>
    <property type="project" value="EnsemblFungi"/>
</dbReference>
<dbReference type="Proteomes" id="UP000187013">
    <property type="component" value="Unassembled WGS sequence"/>
</dbReference>
<name>A0A1Q2ZVT6_ZYGRO</name>
<dbReference type="PROSITE" id="PS50088">
    <property type="entry name" value="ANK_REPEAT"/>
    <property type="match status" value="3"/>
</dbReference>
<dbReference type="GO" id="GO:0006796">
    <property type="term" value="P:phosphate-containing compound metabolic process"/>
    <property type="evidence" value="ECO:0007669"/>
    <property type="project" value="EnsemblFungi"/>
</dbReference>
<dbReference type="InterPro" id="IPR030395">
    <property type="entry name" value="GP_PDE_dom"/>
</dbReference>
<gene>
    <name evidence="7" type="ORF">ZYGR_0H04820</name>
</gene>
<sequence>MKFGKYLEARQLELPEYSSHFIDYKGLKKLIKHLAVPLAQAQPNQDQLTLDDVDESVVFQRLQEHKASFFFKLERELEKVNFFYLEKESNLKLKFDILQSKYKTYKSRGKLSSKEAVSYKNIHGGLKKFQRDLANLEFYIELNRTGFSKLLKKWDKRSHSHQKEFYLATVVSVQPVFTHNEVSRLNDATLSVLMKLDDTTYEESTSFYSEGSAANSQLNLIEANVISSRIPNNLDPRDAITTVGPNVVSSPQLVDIDAEIENWYMEIVNISKLKDTQRKLDMLKEFHVNKIEKFLDEIIPSSRIDKNLIFKDCFTKLFILLVSSSMDDISLRVFFTRAKAHIDLSYCDEDDQVFSRRNVFHEAANCLKHSRIFVFGEAFLMITQTAPWALTQQTLRRLLNAKDLHQRTPLHYAAELGKFDLVKLLIDSKMLDTVDILDDDSKTPLVLAIIANHIDVVEKLLVDGNASPSPKIDEGTKPQFTPLIVACRYNNYMAAKLLLDIGGIDLSNMTDPEGLGVLHIVAKEGGDAQLIQLLVHSGADPNGVDSFNKWTPIFYAVQEGHAETVRELLNHGARIDITDESNLGITYYAIWEGHLDVLNVLLQRVDEQYETKEKRIEVLQSDTPYTKPMSPSNSLQDIPDFTLPPPIIPLRKYGHNFLEKKIFVKLMIKSGSTAIDFNKGEEAILSSPGRITLTSNLPDIIPRNIILPLVEEDDGEVVFQVDSLEDFCIDFEVFPAFGTRIIAKTTAMSSVFQNRLANGAAHVSLPLFDSRLINVGTLTFDYQIIFPYSGKPLEITKYDTYWKSSGGADADAGKDGHRVVTSSSLSGSFINVTVCTLNDGTIIAAPNAFFEVKSAKLFFNDLTRDQLEKMCDYRLDEMPLISDPGDLKQVLSSRIVLLSEVLNKVSPSIQLEIQVSFPTNLEIEDIPVKISPFVDLDGIIDHVLLLVFEHVRYLRHSGQNIRSIVFSSCNWQACGILNWKQPNFPVLFHIKGLKRSNGLFIMDTPHNLRDLAVDPAKVNFAQERSRGIHQIVSFAANNNLLGIIVPYDLLKICRLLIGAIQGQGLLLVGSIEDDQQGVIDDDEINGLHTEYELLFNKSIDM</sequence>
<evidence type="ECO:0000313" key="8">
    <source>
        <dbReference type="Proteomes" id="UP000187013"/>
    </source>
</evidence>
<evidence type="ECO:0000256" key="2">
    <source>
        <dbReference type="ARBA" id="ARBA00023043"/>
    </source>
</evidence>
<evidence type="ECO:0000313" key="7">
    <source>
        <dbReference type="EMBL" id="GAV47636.1"/>
    </source>
</evidence>
<dbReference type="EMBL" id="BDGX01000008">
    <property type="protein sequence ID" value="GAV47636.1"/>
    <property type="molecule type" value="Genomic_DNA"/>
</dbReference>
<keyword evidence="4" id="KW-0175">Coiled coil</keyword>
<organism evidence="7 8">
    <name type="scientific">Zygosaccharomyces rouxii</name>
    <dbReference type="NCBI Taxonomy" id="4956"/>
    <lineage>
        <taxon>Eukaryota</taxon>
        <taxon>Fungi</taxon>
        <taxon>Dikarya</taxon>
        <taxon>Ascomycota</taxon>
        <taxon>Saccharomycotina</taxon>
        <taxon>Saccharomycetes</taxon>
        <taxon>Saccharomycetales</taxon>
        <taxon>Saccharomycetaceae</taxon>
        <taxon>Zygosaccharomyces</taxon>
    </lineage>
</organism>
<dbReference type="InterPro" id="IPR002110">
    <property type="entry name" value="Ankyrin_rpt"/>
</dbReference>
<dbReference type="PROSITE" id="PS51704">
    <property type="entry name" value="GP_PDE"/>
    <property type="match status" value="1"/>
</dbReference>
<dbReference type="eggNOG" id="KOG1161">
    <property type="taxonomic scope" value="Eukaryota"/>
</dbReference>
<dbReference type="Gene3D" id="3.20.20.190">
    <property type="entry name" value="Phosphatidylinositol (PI) phosphodiesterase"/>
    <property type="match status" value="1"/>
</dbReference>
<dbReference type="AlphaFoldDB" id="A0A1Q2ZVT6"/>
<dbReference type="SUPFAM" id="SSF48403">
    <property type="entry name" value="Ankyrin repeat"/>
    <property type="match status" value="1"/>
</dbReference>
<dbReference type="PROSITE" id="PS50297">
    <property type="entry name" value="ANK_REP_REGION"/>
    <property type="match status" value="3"/>
</dbReference>
<dbReference type="GO" id="GO:0004861">
    <property type="term" value="F:cyclin-dependent protein serine/threonine kinase inhibitor activity"/>
    <property type="evidence" value="ECO:0007669"/>
    <property type="project" value="EnsemblFungi"/>
</dbReference>